<dbReference type="AlphaFoldDB" id="A0AAD7G363"/>
<dbReference type="Proteomes" id="UP001221757">
    <property type="component" value="Unassembled WGS sequence"/>
</dbReference>
<dbReference type="PROSITE" id="PS00815">
    <property type="entry name" value="AIPM_HOMOCIT_SYNTH_1"/>
    <property type="match status" value="1"/>
</dbReference>
<gene>
    <name evidence="9" type="ORF">B0H17DRAFT_1093267</name>
</gene>
<dbReference type="Gene3D" id="3.30.160.270">
    <property type="match status" value="1"/>
</dbReference>
<dbReference type="Pfam" id="PF22615">
    <property type="entry name" value="IPMS_D2"/>
    <property type="match status" value="1"/>
</dbReference>
<evidence type="ECO:0000256" key="7">
    <source>
        <dbReference type="RuleBase" id="RU003523"/>
    </source>
</evidence>
<keyword evidence="5 7" id="KW-0808">Transferase</keyword>
<dbReference type="EMBL" id="JARKIE010000237">
    <property type="protein sequence ID" value="KAJ7662928.1"/>
    <property type="molecule type" value="Genomic_DNA"/>
</dbReference>
<sequence>MIPEWRVFHPSIVHWWLRWRLTIRIVSIGSHRKFPDACGNLWLADIWKPRKRYLKGWKTADVITPSNSQIIHLNMPMLPSTKYVPYRAVPFPSGYARQWPNKRTTSAPHWLSTDLRDGNQALVNPMSNTTKLELFKVLLQIGFKEIEVAYPSASDLEYQFVRSLIENNEVPDGVALQIITPARPDLIKKSIASLAGAKHAIIHLYNAVSPVFREVVFRNTKEQTIELTLNAVRTKFTLNYCLETFSQTEPEFTVELGNRVLEAWGKATPNDKVIFNLAATVECAPSNHYADQVEYFGNHIHQRDSVLLSLHPHNDRGTAVGATELGLLAGGDRVEGCLLGNGERTGNVDLITLSLNLYSQGVAPNLDFSNLSEIVGVVCRVNEMAVPTRYPYAGSLVFSAFAGTHQDAITKGLVAQEKRWLSVDRSGEGIKSWAIPYVPVDPKDLGIGYDDLIRVSSQSGKAGTAHVIKQSLKLEMPRRMQVSFYGVVQTLAEKSGKEMTVSMITDTFKKTYIIGAKPLGRLHLDSSPMSDYSDDMMTFAGEPTAATPLRFEGQLSVDGAVRSIRGDGATPVLAILDALRSSLGIEFVAGEFAAHPVDTNACSYVEMHLPADAPSKSGVGSVWGVGISSDVATAKCRAVISAVNTLIGSRELPPAKRVYQRPPILTLGSAGSWFKVGKLRTGHTPVTPKENEARMLEASS</sequence>
<evidence type="ECO:0000313" key="10">
    <source>
        <dbReference type="Proteomes" id="UP001221757"/>
    </source>
</evidence>
<dbReference type="GO" id="GO:0003852">
    <property type="term" value="F:2-isopropylmalate synthase activity"/>
    <property type="evidence" value="ECO:0007669"/>
    <property type="project" value="UniProtKB-EC"/>
</dbReference>
<dbReference type="InterPro" id="IPR054692">
    <property type="entry name" value="LeuA-like_post-cat"/>
</dbReference>
<evidence type="ECO:0000256" key="3">
    <source>
        <dbReference type="ARBA" id="ARBA00012973"/>
    </source>
</evidence>
<dbReference type="PROSITE" id="PS00816">
    <property type="entry name" value="AIPM_HOMOCIT_SYNTH_2"/>
    <property type="match status" value="1"/>
</dbReference>
<dbReference type="NCBIfam" id="NF002991">
    <property type="entry name" value="PRK03739.1"/>
    <property type="match status" value="1"/>
</dbReference>
<dbReference type="InterPro" id="IPR013785">
    <property type="entry name" value="Aldolase_TIM"/>
</dbReference>
<dbReference type="PANTHER" id="PTHR46911">
    <property type="match status" value="1"/>
</dbReference>
<protein>
    <recommendedName>
        <fullName evidence="3">2-isopropylmalate synthase</fullName>
        <ecNumber evidence="3">2.3.3.13</ecNumber>
    </recommendedName>
</protein>
<dbReference type="Pfam" id="PF08502">
    <property type="entry name" value="LeuA_dimer"/>
    <property type="match status" value="1"/>
</dbReference>
<comment type="catalytic activity">
    <reaction evidence="1">
        <text>3-methyl-2-oxobutanoate + acetyl-CoA + H2O = (2S)-2-isopropylmalate + CoA + H(+)</text>
        <dbReference type="Rhea" id="RHEA:21524"/>
        <dbReference type="ChEBI" id="CHEBI:1178"/>
        <dbReference type="ChEBI" id="CHEBI:11851"/>
        <dbReference type="ChEBI" id="CHEBI:15377"/>
        <dbReference type="ChEBI" id="CHEBI:15378"/>
        <dbReference type="ChEBI" id="CHEBI:57287"/>
        <dbReference type="ChEBI" id="CHEBI:57288"/>
        <dbReference type="EC" id="2.3.3.13"/>
    </reaction>
</comment>
<evidence type="ECO:0000256" key="6">
    <source>
        <dbReference type="ARBA" id="ARBA00023304"/>
    </source>
</evidence>
<evidence type="ECO:0000256" key="1">
    <source>
        <dbReference type="ARBA" id="ARBA00000064"/>
    </source>
</evidence>
<dbReference type="Gene3D" id="3.20.20.70">
    <property type="entry name" value="Aldolase class I"/>
    <property type="match status" value="1"/>
</dbReference>
<evidence type="ECO:0000256" key="4">
    <source>
        <dbReference type="ARBA" id="ARBA00022605"/>
    </source>
</evidence>
<evidence type="ECO:0000313" key="9">
    <source>
        <dbReference type="EMBL" id="KAJ7662928.1"/>
    </source>
</evidence>
<dbReference type="SMART" id="SM00917">
    <property type="entry name" value="LeuA_dimer"/>
    <property type="match status" value="1"/>
</dbReference>
<comment type="similarity">
    <text evidence="2">Belongs to the alpha-IPM synthase/homocitrate synthase family. LeuA type 2 subfamily.</text>
</comment>
<evidence type="ECO:0000259" key="8">
    <source>
        <dbReference type="PROSITE" id="PS50991"/>
    </source>
</evidence>
<dbReference type="SUPFAM" id="SSF51569">
    <property type="entry name" value="Aldolase"/>
    <property type="match status" value="1"/>
</dbReference>
<dbReference type="InterPro" id="IPR000891">
    <property type="entry name" value="PYR_CT"/>
</dbReference>
<evidence type="ECO:0000256" key="2">
    <source>
        <dbReference type="ARBA" id="ARBA00009767"/>
    </source>
</evidence>
<dbReference type="InterPro" id="IPR036230">
    <property type="entry name" value="LeuA_allosteric_dom_sf"/>
</dbReference>
<dbReference type="PROSITE" id="PS50991">
    <property type="entry name" value="PYR_CT"/>
    <property type="match status" value="1"/>
</dbReference>
<comment type="caution">
    <text evidence="9">The sequence shown here is derived from an EMBL/GenBank/DDBJ whole genome shotgun (WGS) entry which is preliminary data.</text>
</comment>
<dbReference type="SUPFAM" id="SSF110921">
    <property type="entry name" value="2-isopropylmalate synthase LeuA, allosteric (dimerisation) domain"/>
    <property type="match status" value="1"/>
</dbReference>
<keyword evidence="4" id="KW-0028">Amino-acid biosynthesis</keyword>
<evidence type="ECO:0000256" key="5">
    <source>
        <dbReference type="ARBA" id="ARBA00022679"/>
    </source>
</evidence>
<proteinExistence type="inferred from homology"/>
<dbReference type="InterPro" id="IPR013709">
    <property type="entry name" value="2-isopropylmalate_synth_dimer"/>
</dbReference>
<dbReference type="PANTHER" id="PTHR46911:SF1">
    <property type="entry name" value="2-ISOPROPYLMALATE SYNTHASE"/>
    <property type="match status" value="1"/>
</dbReference>
<organism evidence="9 10">
    <name type="scientific">Mycena rosella</name>
    <name type="common">Pink bonnet</name>
    <name type="synonym">Agaricus rosellus</name>
    <dbReference type="NCBI Taxonomy" id="1033263"/>
    <lineage>
        <taxon>Eukaryota</taxon>
        <taxon>Fungi</taxon>
        <taxon>Dikarya</taxon>
        <taxon>Basidiomycota</taxon>
        <taxon>Agaricomycotina</taxon>
        <taxon>Agaricomycetes</taxon>
        <taxon>Agaricomycetidae</taxon>
        <taxon>Agaricales</taxon>
        <taxon>Marasmiineae</taxon>
        <taxon>Mycenaceae</taxon>
        <taxon>Mycena</taxon>
    </lineage>
</organism>
<name>A0AAD7G363_MYCRO</name>
<feature type="domain" description="Pyruvate carboxyltransferase" evidence="8">
    <location>
        <begin position="108"/>
        <end position="372"/>
    </location>
</feature>
<accession>A0AAD7G363</accession>
<dbReference type="Pfam" id="PF00682">
    <property type="entry name" value="HMGL-like"/>
    <property type="match status" value="1"/>
</dbReference>
<dbReference type="EC" id="2.3.3.13" evidence="3"/>
<keyword evidence="6" id="KW-0100">Branched-chain amino acid biosynthesis</keyword>
<dbReference type="SUPFAM" id="SSF89000">
    <property type="entry name" value="post-HMGL domain-like"/>
    <property type="match status" value="1"/>
</dbReference>
<dbReference type="InterPro" id="IPR002034">
    <property type="entry name" value="AIPM/Hcit_synth_CS"/>
</dbReference>
<reference evidence="9" key="1">
    <citation type="submission" date="2023-03" db="EMBL/GenBank/DDBJ databases">
        <title>Massive genome expansion in bonnet fungi (Mycena s.s.) driven by repeated elements and novel gene families across ecological guilds.</title>
        <authorList>
            <consortium name="Lawrence Berkeley National Laboratory"/>
            <person name="Harder C.B."/>
            <person name="Miyauchi S."/>
            <person name="Viragh M."/>
            <person name="Kuo A."/>
            <person name="Thoen E."/>
            <person name="Andreopoulos B."/>
            <person name="Lu D."/>
            <person name="Skrede I."/>
            <person name="Drula E."/>
            <person name="Henrissat B."/>
            <person name="Morin E."/>
            <person name="Kohler A."/>
            <person name="Barry K."/>
            <person name="LaButti K."/>
            <person name="Morin E."/>
            <person name="Salamov A."/>
            <person name="Lipzen A."/>
            <person name="Mereny Z."/>
            <person name="Hegedus B."/>
            <person name="Baldrian P."/>
            <person name="Stursova M."/>
            <person name="Weitz H."/>
            <person name="Taylor A."/>
            <person name="Grigoriev I.V."/>
            <person name="Nagy L.G."/>
            <person name="Martin F."/>
            <person name="Kauserud H."/>
        </authorList>
    </citation>
    <scope>NUCLEOTIDE SEQUENCE</scope>
    <source>
        <strain evidence="9">CBHHK067</strain>
    </source>
</reference>
<dbReference type="GO" id="GO:0005739">
    <property type="term" value="C:mitochondrion"/>
    <property type="evidence" value="ECO:0007669"/>
    <property type="project" value="TreeGrafter"/>
</dbReference>
<keyword evidence="10" id="KW-1185">Reference proteome</keyword>
<dbReference type="GO" id="GO:0009098">
    <property type="term" value="P:L-leucine biosynthetic process"/>
    <property type="evidence" value="ECO:0007669"/>
    <property type="project" value="InterPro"/>
</dbReference>